<protein>
    <submittedName>
        <fullName evidence="1">Uncharacterized protein</fullName>
    </submittedName>
</protein>
<evidence type="ECO:0000313" key="2">
    <source>
        <dbReference type="Proteomes" id="UP001297361"/>
    </source>
</evidence>
<dbReference type="Proteomes" id="UP001297361">
    <property type="component" value="Unassembled WGS sequence"/>
</dbReference>
<evidence type="ECO:0000313" key="1">
    <source>
        <dbReference type="EMBL" id="MEC3890138.1"/>
    </source>
</evidence>
<gene>
    <name evidence="1" type="ORF">LLE72_020900</name>
</gene>
<dbReference type="RefSeq" id="WP_228426191.1">
    <property type="nucleotide sequence ID" value="NZ_JAJFNJ020000003.1"/>
</dbReference>
<proteinExistence type="predicted"/>
<organism evidence="1 2">
    <name type="scientific">Xanthomonas campestris pv. papavericola</name>
    <dbReference type="NCBI Taxonomy" id="487881"/>
    <lineage>
        <taxon>Bacteria</taxon>
        <taxon>Pseudomonadati</taxon>
        <taxon>Pseudomonadota</taxon>
        <taxon>Gammaproteobacteria</taxon>
        <taxon>Lysobacterales</taxon>
        <taxon>Lysobacteraceae</taxon>
        <taxon>Xanthomonas</taxon>
    </lineage>
</organism>
<accession>A0AAJ2X7Q9</accession>
<dbReference type="EMBL" id="JAJFNJ020000003">
    <property type="protein sequence ID" value="MEC3890138.1"/>
    <property type="molecule type" value="Genomic_DNA"/>
</dbReference>
<reference evidence="1" key="1">
    <citation type="submission" date="2021-10" db="EMBL/GenBank/DDBJ databases">
        <authorList>
            <person name="Hussein R."/>
            <person name="Harrison J."/>
            <person name="Studholme D.J."/>
            <person name="Vicente J."/>
            <person name="Grant M."/>
        </authorList>
    </citation>
    <scope>NUCLEOTIDE SEQUENCE</scope>
    <source>
        <strain evidence="1">NCPPB 2970</strain>
    </source>
</reference>
<reference evidence="1" key="2">
    <citation type="submission" date="2024-01" db="EMBL/GenBank/DDBJ databases">
        <title>Long-read genome sequencing of X. campestris pv. papavericola.</title>
        <authorList>
            <person name="Hussain R.M.F."/>
            <person name="Greer S."/>
            <person name="Harrison J."/>
            <person name="Grant M."/>
            <person name="Vicente J."/>
            <person name="Studholme D.J."/>
        </authorList>
    </citation>
    <scope>NUCLEOTIDE SEQUENCE</scope>
    <source>
        <strain evidence="1">NCPPB 2970</strain>
    </source>
</reference>
<comment type="caution">
    <text evidence="1">The sequence shown here is derived from an EMBL/GenBank/DDBJ whole genome shotgun (WGS) entry which is preliminary data.</text>
</comment>
<dbReference type="AlphaFoldDB" id="A0AAJ2X7Q9"/>
<name>A0AAJ2X7Q9_XANCA</name>
<sequence length="141" mass="15438">MNVVGPVVVSLFAAALFTLHRCSDLAAAKRKNDPDVVGARLRAMRRYRESFIAHKRALTVPVGRVSWSGCMNVVRPVVISLLAAALSTLRSCSDLAAATRKNDLDVVGARLRAMRRYRDSFIARQRAPAVPMGRVFFGVNA</sequence>